<evidence type="ECO:0000256" key="10">
    <source>
        <dbReference type="ARBA" id="ARBA00023014"/>
    </source>
</evidence>
<dbReference type="InterPro" id="IPR036683">
    <property type="entry name" value="CO_DH_flav_C_dom_sf"/>
</dbReference>
<dbReference type="PIRSF" id="PIRSF000127">
    <property type="entry name" value="Xanthine_DH"/>
    <property type="match status" value="1"/>
</dbReference>
<evidence type="ECO:0000256" key="4">
    <source>
        <dbReference type="ARBA" id="ARBA00022630"/>
    </source>
</evidence>
<dbReference type="InterPro" id="IPR016166">
    <property type="entry name" value="FAD-bd_PCMH"/>
</dbReference>
<feature type="binding site" evidence="15">
    <location>
        <position position="52"/>
    </location>
    <ligand>
        <name>[2Fe-2S] cluster</name>
        <dbReference type="ChEBI" id="CHEBI:190135"/>
        <label>1</label>
    </ligand>
</feature>
<feature type="domain" description="FAD-binding PCMH-type" evidence="17">
    <location>
        <begin position="275"/>
        <end position="461"/>
    </location>
</feature>
<keyword evidence="11" id="KW-0520">NAD</keyword>
<dbReference type="Gene3D" id="3.30.465.10">
    <property type="match status" value="1"/>
</dbReference>
<evidence type="ECO:0000259" key="17">
    <source>
        <dbReference type="PROSITE" id="PS51387"/>
    </source>
</evidence>
<feature type="binding site" evidence="15">
    <location>
        <position position="179"/>
    </location>
    <ligand>
        <name>[2Fe-2S] cluster</name>
        <dbReference type="ChEBI" id="CHEBI:190135"/>
        <label>2</label>
    </ligand>
</feature>
<reference evidence="18 19" key="1">
    <citation type="submission" date="2020-06" db="EMBL/GenBank/DDBJ databases">
        <title>WGS assembly of Ceratodon purpureus strain R40.</title>
        <authorList>
            <person name="Carey S.B."/>
            <person name="Jenkins J."/>
            <person name="Shu S."/>
            <person name="Lovell J.T."/>
            <person name="Sreedasyam A."/>
            <person name="Maumus F."/>
            <person name="Tiley G.P."/>
            <person name="Fernandez-Pozo N."/>
            <person name="Barry K."/>
            <person name="Chen C."/>
            <person name="Wang M."/>
            <person name="Lipzen A."/>
            <person name="Daum C."/>
            <person name="Saski C.A."/>
            <person name="Payton A.C."/>
            <person name="Mcbreen J.C."/>
            <person name="Conrad R.E."/>
            <person name="Kollar L.M."/>
            <person name="Olsson S."/>
            <person name="Huttunen S."/>
            <person name="Landis J.B."/>
            <person name="Wickett N.J."/>
            <person name="Johnson M.G."/>
            <person name="Rensing S.A."/>
            <person name="Grimwood J."/>
            <person name="Schmutz J."/>
            <person name="Mcdaniel S.F."/>
        </authorList>
    </citation>
    <scope>NUCLEOTIDE SEQUENCE [LARGE SCALE GENOMIC DNA]</scope>
    <source>
        <strain evidence="18 19">R40</strain>
    </source>
</reference>
<dbReference type="InterPro" id="IPR036010">
    <property type="entry name" value="2Fe-2S_ferredoxin-like_sf"/>
</dbReference>
<feature type="binding site" evidence="15">
    <location>
        <position position="811"/>
    </location>
    <ligand>
        <name>Mo-molybdopterin</name>
        <dbReference type="ChEBI" id="CHEBI:71302"/>
    </ligand>
    <ligandPart>
        <name>Mo</name>
        <dbReference type="ChEBI" id="CHEBI:28685"/>
    </ligandPart>
</feature>
<comment type="cofactor">
    <cofactor evidence="1 14">
        <name>FAD</name>
        <dbReference type="ChEBI" id="CHEBI:57692"/>
    </cofactor>
</comment>
<evidence type="ECO:0000256" key="3">
    <source>
        <dbReference type="ARBA" id="ARBA00022505"/>
    </source>
</evidence>
<feature type="binding site" evidence="15">
    <location>
        <position position="122"/>
    </location>
    <ligand>
        <name>[2Fe-2S] cluster</name>
        <dbReference type="ChEBI" id="CHEBI:190135"/>
        <label>2</label>
    </ligand>
</feature>
<keyword evidence="5 15" id="KW-0001">2Fe-2S</keyword>
<dbReference type="GO" id="GO:0071949">
    <property type="term" value="F:FAD binding"/>
    <property type="evidence" value="ECO:0007669"/>
    <property type="project" value="InterPro"/>
</dbReference>
<dbReference type="PROSITE" id="PS51387">
    <property type="entry name" value="FAD_PCMH"/>
    <property type="match status" value="1"/>
</dbReference>
<dbReference type="PANTHER" id="PTHR11908:SF132">
    <property type="entry name" value="ALDEHYDE OXIDASE 1-RELATED"/>
    <property type="match status" value="1"/>
</dbReference>
<keyword evidence="19" id="KW-1185">Reference proteome</keyword>
<dbReference type="SUPFAM" id="SSF54665">
    <property type="entry name" value="CO dehydrogenase molybdoprotein N-domain-like"/>
    <property type="match status" value="1"/>
</dbReference>
<comment type="cofactor">
    <cofactor evidence="12">
        <name>[2Fe-2S] cluster</name>
        <dbReference type="ChEBI" id="CHEBI:190135"/>
    </cofactor>
</comment>
<keyword evidence="10 15" id="KW-0411">Iron-sulfur</keyword>
<dbReference type="InterPro" id="IPR008274">
    <property type="entry name" value="AldOxase/xan_DH_MoCoBD1"/>
</dbReference>
<dbReference type="InterPro" id="IPR000674">
    <property type="entry name" value="Ald_Oxase/Xan_DH_a/b"/>
</dbReference>
<dbReference type="InterPro" id="IPR036856">
    <property type="entry name" value="Ald_Oxase/Xan_DH_a/b_sf"/>
</dbReference>
<evidence type="ECO:0008006" key="20">
    <source>
        <dbReference type="Google" id="ProtNLM"/>
    </source>
</evidence>
<evidence type="ECO:0000256" key="9">
    <source>
        <dbReference type="ARBA" id="ARBA00023004"/>
    </source>
</evidence>
<evidence type="ECO:0000256" key="15">
    <source>
        <dbReference type="PIRSR" id="PIRSR000127-3"/>
    </source>
</evidence>
<dbReference type="InterPro" id="IPR001041">
    <property type="entry name" value="2Fe-2S_ferredoxin-type"/>
</dbReference>
<evidence type="ECO:0000256" key="2">
    <source>
        <dbReference type="ARBA" id="ARBA00006849"/>
    </source>
</evidence>
<evidence type="ECO:0000256" key="12">
    <source>
        <dbReference type="ARBA" id="ARBA00034078"/>
    </source>
</evidence>
<dbReference type="Pfam" id="PF20256">
    <property type="entry name" value="MoCoBD_2"/>
    <property type="match status" value="1"/>
</dbReference>
<feature type="binding site" evidence="14">
    <location>
        <position position="404"/>
    </location>
    <ligand>
        <name>FAD</name>
        <dbReference type="ChEBI" id="CHEBI:57692"/>
    </ligand>
</feature>
<dbReference type="Pfam" id="PF00941">
    <property type="entry name" value="FAD_binding_5"/>
    <property type="match status" value="1"/>
</dbReference>
<dbReference type="InterPro" id="IPR002346">
    <property type="entry name" value="Mopterin_DH_FAD-bd"/>
</dbReference>
<dbReference type="EMBL" id="CM026432">
    <property type="protein sequence ID" value="KAG0556879.1"/>
    <property type="molecule type" value="Genomic_DNA"/>
</dbReference>
<dbReference type="InterPro" id="IPR046867">
    <property type="entry name" value="AldOxase/xan_DH_MoCoBD2"/>
</dbReference>
<dbReference type="Pfam" id="PF00111">
    <property type="entry name" value="Fer2"/>
    <property type="match status" value="1"/>
</dbReference>
<keyword evidence="6 15" id="KW-0479">Metal-binding</keyword>
<dbReference type="FunFam" id="3.10.20.30:FF:000012">
    <property type="entry name" value="Xanthine dehydrogenase/oxidase"/>
    <property type="match status" value="1"/>
</dbReference>
<feature type="domain" description="2Fe-2S ferredoxin-type" evidence="16">
    <location>
        <begin position="13"/>
        <end position="100"/>
    </location>
</feature>
<feature type="binding site" evidence="15">
    <location>
        <position position="1131"/>
    </location>
    <ligand>
        <name>Mo-molybdopterin</name>
        <dbReference type="ChEBI" id="CHEBI:71302"/>
    </ligand>
    <ligandPart>
        <name>Mo</name>
        <dbReference type="ChEBI" id="CHEBI:28685"/>
    </ligandPart>
</feature>
<dbReference type="FunFam" id="3.30.365.10:FF:000001">
    <property type="entry name" value="Xanthine dehydrogenase oxidase"/>
    <property type="match status" value="1"/>
</dbReference>
<comment type="cofactor">
    <cofactor evidence="15">
        <name>Mo-molybdopterin</name>
        <dbReference type="ChEBI" id="CHEBI:71302"/>
    </cofactor>
    <text evidence="15">Binds 1 Mo-molybdopterin (Mo-MPT) cofactor per subunit.</text>
</comment>
<sequence length="1375" mass="150537">MRGPSSLNKQGQESLVFALNGERVEVPNVDPATTLLSYIRSETRFKGPKRSCGEGGCGACLVMVARYNPDTKEVKESSVNSCLVLLCSIDGCAITTSEGLGNQRDGFHAIHKRLSAFHGSQCGYCTPGMTMAIYNCLRHNQQRHLNSASDGDEANSIKLHTGPTTVEMEKALQGNICRCTGYRSILDVCKSFASDVDLEDLGLNTCWTNKTEAKQGNLPHYDPASDPTFPKFLMQELEARQKVMHKNESVNLATREESADESLDARFTHVERSKEGVKERAWISARNFTDLSAALKALNGRREEVQLVVGNTSSGFYKDQKPQVFVDISQIPELLVVSRDSHGLEIGAATRISELIDYLEDFGANPVAQGLGGHMKKIAGGHVRNWGSVGGNLVMAQKFAFESDMATILLGVGASVKVVTFKGQTGGSYVIEKLSLDEFLGTRKLDGDMVLQSVYIPLDDTSHFRTYRGAPRPYGNAISYGNAAFFAHVLRNGHQGIVIESVRLAFGAFGTRHAIRALTVEELLRGKILSLSLVKASVELLKKEVVPLEGTEKKEYRISLVVGFLFEFLNSLLSSNETIVPTPLFPHVGKQLITVTDERYPLSQPMAKFQSELQASGEAVYVDDIPSPPHCLHAALVLSSEPYANLKGFDTEAALKSPGAVAYISLKDIPTGGKNVGYLIDAPETETEVLFPEDITGYVGQPLGVMAADTYDNAKFAAARVRVNYDTHGLEPPIFTCDDAVAKNSLFSVPKYMESYQHHQIGDVEKVLAEAEFQLEGEITTSSQSHFYMETQVTLAVPEVDGSMTLYTATQAPDFLQQSLAACLNLPLNKVRIICGRIGGSFGGKGFRTQIVAIAVALAAHKLRRPVRISLDRNTDMQTIGGRAPSKSKFTVAFTKTGKITGLKLNVLLELGWFIDLYLLVLFAIDTPVKKYNYGTLDLTFTLCKTNNVPKTTVRGPGFTQANAIADSVLDHVASYLGIGGNNIREENLHSIQSLKLFQDVTFVGNEDSFTLPAIWNRLKIHARVHERETDVEIFNKHSRWLKRGLAMVPIIYHSSGSGNTSTVSIFLDGSVVAEVGGVEMGQGLYTKVRQTIAYALSSLCSKEEVLKILDNIQVLPIDTLHLPNTWMDAGSTTSVSVCATVQKACGVLVQRLLPLKEELSKSQSNGNVSWETLCLTAKLRQIDLQFHERWDSPNHKYLIYGAGVSEVEVNILTGETTVLAADIIYDAGKSLNHLVDIGQVEGAFVFGLGFYLTEEILRNSKGKVVSDGTWTYKPPTIDIIPQSFNVELYKSPYHNDEIFSSKAVGEPPLLLSSSVFSAIRMAISAARKDYKDVGGYVESKVFGFSPPATLDKVKKLCGFDNVEKYLQSMLNTSV</sequence>
<feature type="binding site" evidence="14">
    <location>
        <begin position="388"/>
        <end position="392"/>
    </location>
    <ligand>
        <name>FAD</name>
        <dbReference type="ChEBI" id="CHEBI:57692"/>
    </ligand>
</feature>
<dbReference type="Pfam" id="PF02738">
    <property type="entry name" value="MoCoBD_1"/>
    <property type="match status" value="1"/>
</dbReference>
<dbReference type="SUPFAM" id="SSF56176">
    <property type="entry name" value="FAD-binding/transporter-associated domain-like"/>
    <property type="match status" value="1"/>
</dbReference>
<evidence type="ECO:0000256" key="13">
    <source>
        <dbReference type="PIRSR" id="PIRSR000127-1"/>
    </source>
</evidence>
<dbReference type="InterPro" id="IPR036318">
    <property type="entry name" value="FAD-bd_PCMH-like_sf"/>
</dbReference>
<dbReference type="PROSITE" id="PS51085">
    <property type="entry name" value="2FE2S_FER_2"/>
    <property type="match status" value="1"/>
</dbReference>
<dbReference type="Gene3D" id="3.30.365.10">
    <property type="entry name" value="Aldehyde oxidase/xanthine dehydrogenase, molybdopterin binding domain"/>
    <property type="match status" value="4"/>
</dbReference>
<feature type="binding site" evidence="15">
    <location>
        <position position="82"/>
    </location>
    <ligand>
        <name>[2Fe-2S] cluster</name>
        <dbReference type="ChEBI" id="CHEBI:190135"/>
        <label>1</label>
    </ligand>
</feature>
<feature type="binding site" evidence="14">
    <location>
        <position position="468"/>
    </location>
    <ligand>
        <name>FAD</name>
        <dbReference type="ChEBI" id="CHEBI:57692"/>
    </ligand>
</feature>
<dbReference type="InterPro" id="IPR006058">
    <property type="entry name" value="2Fe2S_fd_BS"/>
</dbReference>
<dbReference type="SUPFAM" id="SSF54292">
    <property type="entry name" value="2Fe-2S ferredoxin-like"/>
    <property type="match status" value="1"/>
</dbReference>
<dbReference type="SUPFAM" id="SSF47741">
    <property type="entry name" value="CO dehydrogenase ISP C-domain like"/>
    <property type="match status" value="1"/>
</dbReference>
<evidence type="ECO:0000256" key="11">
    <source>
        <dbReference type="ARBA" id="ARBA00023027"/>
    </source>
</evidence>
<gene>
    <name evidence="18" type="ORF">KC19_11G086000</name>
</gene>
<keyword evidence="7 14" id="KW-0274">FAD</keyword>
<feature type="binding site" evidence="15">
    <location>
        <position position="125"/>
    </location>
    <ligand>
        <name>[2Fe-2S] cluster</name>
        <dbReference type="ChEBI" id="CHEBI:190135"/>
        <label>2</label>
    </ligand>
</feature>
<dbReference type="InterPro" id="IPR036884">
    <property type="entry name" value="2Fe-2S-bd_dom_sf"/>
</dbReference>
<dbReference type="Pfam" id="PF01315">
    <property type="entry name" value="Ald_Xan_dh_C"/>
    <property type="match status" value="1"/>
</dbReference>
<dbReference type="InterPro" id="IPR016169">
    <property type="entry name" value="FAD-bd_PCMH_sub2"/>
</dbReference>
<dbReference type="Gene3D" id="3.90.1170.50">
    <property type="entry name" value="Aldehyde oxidase/xanthine dehydrogenase, a/b hammerhead"/>
    <property type="match status" value="1"/>
</dbReference>
<dbReference type="Gene3D" id="3.10.20.30">
    <property type="match status" value="1"/>
</dbReference>
<proteinExistence type="inferred from homology"/>
<feature type="active site" description="Proton acceptor" evidence="13">
    <location>
        <position position="1307"/>
    </location>
</feature>
<evidence type="ECO:0000256" key="8">
    <source>
        <dbReference type="ARBA" id="ARBA00023002"/>
    </source>
</evidence>
<dbReference type="GO" id="GO:0016491">
    <property type="term" value="F:oxidoreductase activity"/>
    <property type="evidence" value="ECO:0007669"/>
    <property type="project" value="UniProtKB-KW"/>
</dbReference>
<dbReference type="InterPro" id="IPR016208">
    <property type="entry name" value="Ald_Oxase/xanthine_DH-like"/>
</dbReference>
<evidence type="ECO:0000313" key="18">
    <source>
        <dbReference type="EMBL" id="KAG0556879.1"/>
    </source>
</evidence>
<evidence type="ECO:0000256" key="6">
    <source>
        <dbReference type="ARBA" id="ARBA00022723"/>
    </source>
</evidence>
<feature type="binding site" evidence="15">
    <location>
        <position position="57"/>
    </location>
    <ligand>
        <name>[2Fe-2S] cluster</name>
        <dbReference type="ChEBI" id="CHEBI:190135"/>
        <label>1</label>
    </ligand>
</feature>
<feature type="binding site" evidence="14">
    <location>
        <position position="451"/>
    </location>
    <ligand>
        <name>FAD</name>
        <dbReference type="ChEBI" id="CHEBI:57692"/>
    </ligand>
</feature>
<evidence type="ECO:0000256" key="14">
    <source>
        <dbReference type="PIRSR" id="PIRSR000127-2"/>
    </source>
</evidence>
<dbReference type="GO" id="GO:0005506">
    <property type="term" value="F:iron ion binding"/>
    <property type="evidence" value="ECO:0007669"/>
    <property type="project" value="InterPro"/>
</dbReference>
<dbReference type="InterPro" id="IPR037165">
    <property type="entry name" value="AldOxase/xan_DH_Mopterin-bd_sf"/>
</dbReference>
<comment type="caution">
    <text evidence="18">The sequence shown here is derived from an EMBL/GenBank/DDBJ whole genome shotgun (WGS) entry which is preliminary data.</text>
</comment>
<keyword evidence="3 15" id="KW-0500">Molybdenum</keyword>
<dbReference type="Gene3D" id="1.10.150.120">
    <property type="entry name" value="[2Fe-2S]-binding domain"/>
    <property type="match status" value="1"/>
</dbReference>
<evidence type="ECO:0000256" key="1">
    <source>
        <dbReference type="ARBA" id="ARBA00001974"/>
    </source>
</evidence>
<dbReference type="SMART" id="SM01008">
    <property type="entry name" value="Ald_Xan_dh_C"/>
    <property type="match status" value="1"/>
</dbReference>
<dbReference type="Proteomes" id="UP000822688">
    <property type="component" value="Chromosome 11"/>
</dbReference>
<feature type="binding site" evidence="15">
    <location>
        <position position="842"/>
    </location>
    <ligand>
        <name>Mo-molybdopterin</name>
        <dbReference type="ChEBI" id="CHEBI:71302"/>
    </ligand>
    <ligandPart>
        <name>Mo</name>
        <dbReference type="ChEBI" id="CHEBI:28685"/>
    </ligandPart>
</feature>
<dbReference type="InterPro" id="IPR012675">
    <property type="entry name" value="Beta-grasp_dom_sf"/>
</dbReference>
<protein>
    <recommendedName>
        <fullName evidence="20">Aldehyde oxidase</fullName>
    </recommendedName>
</protein>
<dbReference type="SMART" id="SM01092">
    <property type="entry name" value="CO_deh_flav_C"/>
    <property type="match status" value="1"/>
</dbReference>
<dbReference type="PANTHER" id="PTHR11908">
    <property type="entry name" value="XANTHINE DEHYDROGENASE"/>
    <property type="match status" value="1"/>
</dbReference>
<dbReference type="Pfam" id="PF01799">
    <property type="entry name" value="Fer2_2"/>
    <property type="match status" value="1"/>
</dbReference>
<evidence type="ECO:0000259" key="16">
    <source>
        <dbReference type="PROSITE" id="PS51085"/>
    </source>
</evidence>
<organism evidence="18 19">
    <name type="scientific">Ceratodon purpureus</name>
    <name type="common">Fire moss</name>
    <name type="synonym">Dicranum purpureum</name>
    <dbReference type="NCBI Taxonomy" id="3225"/>
    <lineage>
        <taxon>Eukaryota</taxon>
        <taxon>Viridiplantae</taxon>
        <taxon>Streptophyta</taxon>
        <taxon>Embryophyta</taxon>
        <taxon>Bryophyta</taxon>
        <taxon>Bryophytina</taxon>
        <taxon>Bryopsida</taxon>
        <taxon>Dicranidae</taxon>
        <taxon>Pseudoditrichales</taxon>
        <taxon>Ditrichaceae</taxon>
        <taxon>Ceratodon</taxon>
    </lineage>
</organism>
<name>A0A8T0GFE9_CERPU</name>
<comment type="cofactor">
    <cofactor evidence="15">
        <name>[2Fe-2S] cluster</name>
        <dbReference type="ChEBI" id="CHEBI:190135"/>
    </cofactor>
    <text evidence="15">Binds 2 [2Fe-2S] clusters.</text>
</comment>
<evidence type="ECO:0000256" key="5">
    <source>
        <dbReference type="ARBA" id="ARBA00022714"/>
    </source>
</evidence>
<feature type="binding site" evidence="15">
    <location>
        <position position="60"/>
    </location>
    <ligand>
        <name>[2Fe-2S] cluster</name>
        <dbReference type="ChEBI" id="CHEBI:190135"/>
        <label>1</label>
    </ligand>
</feature>
<feature type="binding site" evidence="15">
    <location>
        <position position="177"/>
    </location>
    <ligand>
        <name>[2Fe-2S] cluster</name>
        <dbReference type="ChEBI" id="CHEBI:190135"/>
        <label>2</label>
    </ligand>
</feature>
<dbReference type="Pfam" id="PF03450">
    <property type="entry name" value="CO_deh_flav_C"/>
    <property type="match status" value="1"/>
</dbReference>
<dbReference type="InterPro" id="IPR005107">
    <property type="entry name" value="CO_DH_flav_C"/>
</dbReference>
<dbReference type="Gene3D" id="3.30.390.50">
    <property type="entry name" value="CO dehydrogenase flavoprotein, C-terminal domain"/>
    <property type="match status" value="1"/>
</dbReference>
<dbReference type="InterPro" id="IPR002888">
    <property type="entry name" value="2Fe-2S-bd"/>
</dbReference>
<accession>A0A8T0GFE9</accession>
<keyword evidence="4" id="KW-0285">Flavoprotein</keyword>
<dbReference type="CDD" id="cd00207">
    <property type="entry name" value="fer2"/>
    <property type="match status" value="1"/>
</dbReference>
<evidence type="ECO:0000313" key="19">
    <source>
        <dbReference type="Proteomes" id="UP000822688"/>
    </source>
</evidence>
<evidence type="ECO:0000256" key="7">
    <source>
        <dbReference type="ARBA" id="ARBA00022827"/>
    </source>
</evidence>
<dbReference type="SUPFAM" id="SSF56003">
    <property type="entry name" value="Molybdenum cofactor-binding domain"/>
    <property type="match status" value="1"/>
</dbReference>
<comment type="similarity">
    <text evidence="2">Belongs to the xanthine dehydrogenase family.</text>
</comment>
<dbReference type="PROSITE" id="PS00197">
    <property type="entry name" value="2FE2S_FER_1"/>
    <property type="match status" value="1"/>
</dbReference>
<dbReference type="GO" id="GO:0051537">
    <property type="term" value="F:2 iron, 2 sulfur cluster binding"/>
    <property type="evidence" value="ECO:0007669"/>
    <property type="project" value="UniProtKB-KW"/>
</dbReference>
<keyword evidence="9 15" id="KW-0408">Iron</keyword>
<dbReference type="SUPFAM" id="SSF55447">
    <property type="entry name" value="CO dehydrogenase flavoprotein C-terminal domain-like"/>
    <property type="match status" value="1"/>
</dbReference>
<feature type="binding site" evidence="15">
    <location>
        <position position="955"/>
    </location>
    <ligand>
        <name>Mo-molybdopterin</name>
        <dbReference type="ChEBI" id="CHEBI:71302"/>
    </ligand>
    <ligandPart>
        <name>Mo</name>
        <dbReference type="ChEBI" id="CHEBI:28685"/>
    </ligandPart>
</feature>
<keyword evidence="8" id="KW-0560">Oxidoreductase</keyword>